<dbReference type="PRINTS" id="PR00598">
    <property type="entry name" value="HTHMARR"/>
</dbReference>
<dbReference type="AlphaFoldDB" id="A0A368YNP8"/>
<dbReference type="PANTHER" id="PTHR42756:SF1">
    <property type="entry name" value="TRANSCRIPTIONAL REPRESSOR OF EMRAB OPERON"/>
    <property type="match status" value="1"/>
</dbReference>
<evidence type="ECO:0000256" key="3">
    <source>
        <dbReference type="ARBA" id="ARBA00023163"/>
    </source>
</evidence>
<evidence type="ECO:0000313" key="6">
    <source>
        <dbReference type="Proteomes" id="UP000253324"/>
    </source>
</evidence>
<dbReference type="OrthoDB" id="8256382at2"/>
<keyword evidence="1" id="KW-0805">Transcription regulation</keyword>
<keyword evidence="6" id="KW-1185">Reference proteome</keyword>
<reference evidence="5 6" key="1">
    <citation type="submission" date="2018-07" db="EMBL/GenBank/DDBJ databases">
        <title>Genomic Encyclopedia of Type Strains, Phase III (KMG-III): the genomes of soil and plant-associated and newly described type strains.</title>
        <authorList>
            <person name="Whitman W."/>
        </authorList>
    </citation>
    <scope>NUCLEOTIDE SEQUENCE [LARGE SCALE GENOMIC DNA]</scope>
    <source>
        <strain evidence="5 6">31-25a</strain>
    </source>
</reference>
<keyword evidence="2 5" id="KW-0238">DNA-binding</keyword>
<name>A0A368YNP8_9HYPH</name>
<dbReference type="PROSITE" id="PS01117">
    <property type="entry name" value="HTH_MARR_1"/>
    <property type="match status" value="1"/>
</dbReference>
<dbReference type="InterPro" id="IPR036390">
    <property type="entry name" value="WH_DNA-bd_sf"/>
</dbReference>
<dbReference type="PANTHER" id="PTHR42756">
    <property type="entry name" value="TRANSCRIPTIONAL REGULATOR, MARR"/>
    <property type="match status" value="1"/>
</dbReference>
<dbReference type="SMART" id="SM00347">
    <property type="entry name" value="HTH_MARR"/>
    <property type="match status" value="1"/>
</dbReference>
<protein>
    <submittedName>
        <fullName evidence="5">DNA-binding MarR family transcriptional regulator</fullName>
    </submittedName>
</protein>
<evidence type="ECO:0000259" key="4">
    <source>
        <dbReference type="PROSITE" id="PS50995"/>
    </source>
</evidence>
<dbReference type="SUPFAM" id="SSF46785">
    <property type="entry name" value="Winged helix' DNA-binding domain"/>
    <property type="match status" value="1"/>
</dbReference>
<comment type="caution">
    <text evidence="5">The sequence shown here is derived from an EMBL/GenBank/DDBJ whole genome shotgun (WGS) entry which is preliminary data.</text>
</comment>
<dbReference type="InterPro" id="IPR036388">
    <property type="entry name" value="WH-like_DNA-bd_sf"/>
</dbReference>
<organism evidence="5 6">
    <name type="scientific">Phyllobacterium bourgognense</name>
    <dbReference type="NCBI Taxonomy" id="314236"/>
    <lineage>
        <taxon>Bacteria</taxon>
        <taxon>Pseudomonadati</taxon>
        <taxon>Pseudomonadota</taxon>
        <taxon>Alphaproteobacteria</taxon>
        <taxon>Hyphomicrobiales</taxon>
        <taxon>Phyllobacteriaceae</taxon>
        <taxon>Phyllobacterium</taxon>
    </lineage>
</organism>
<accession>A0A368YNP8</accession>
<dbReference type="EMBL" id="QPJM01000011">
    <property type="protein sequence ID" value="RCW81229.1"/>
    <property type="molecule type" value="Genomic_DNA"/>
</dbReference>
<dbReference type="RefSeq" id="WP_114431314.1">
    <property type="nucleotide sequence ID" value="NZ_QPJM01000011.1"/>
</dbReference>
<dbReference type="Proteomes" id="UP000253324">
    <property type="component" value="Unassembled WGS sequence"/>
</dbReference>
<evidence type="ECO:0000256" key="1">
    <source>
        <dbReference type="ARBA" id="ARBA00023015"/>
    </source>
</evidence>
<sequence>MTIPTNLQIAALGAALETFSRRYKMTDTGGLERALTEVDTQTLLYVGKHPGCGPTDVARFLRVAMTTISSATDRLVKRGLLERHRPEGDRRAVALRLSKAGEAHVAAQELAHHKMFLMMLERLEPDERDSFIAMIEKIAYSEG</sequence>
<dbReference type="GO" id="GO:0003677">
    <property type="term" value="F:DNA binding"/>
    <property type="evidence" value="ECO:0007669"/>
    <property type="project" value="UniProtKB-KW"/>
</dbReference>
<dbReference type="GO" id="GO:0003700">
    <property type="term" value="F:DNA-binding transcription factor activity"/>
    <property type="evidence" value="ECO:0007669"/>
    <property type="project" value="InterPro"/>
</dbReference>
<gene>
    <name evidence="5" type="ORF">C7476_11191</name>
</gene>
<dbReference type="Pfam" id="PF12802">
    <property type="entry name" value="MarR_2"/>
    <property type="match status" value="1"/>
</dbReference>
<feature type="domain" description="HTH marR-type" evidence="4">
    <location>
        <begin position="9"/>
        <end position="140"/>
    </location>
</feature>
<dbReference type="InterPro" id="IPR023187">
    <property type="entry name" value="Tscrpt_reg_MarR-type_CS"/>
</dbReference>
<evidence type="ECO:0000313" key="5">
    <source>
        <dbReference type="EMBL" id="RCW81229.1"/>
    </source>
</evidence>
<proteinExistence type="predicted"/>
<dbReference type="InterPro" id="IPR000835">
    <property type="entry name" value="HTH_MarR-typ"/>
</dbReference>
<dbReference type="Gene3D" id="1.10.10.10">
    <property type="entry name" value="Winged helix-like DNA-binding domain superfamily/Winged helix DNA-binding domain"/>
    <property type="match status" value="1"/>
</dbReference>
<evidence type="ECO:0000256" key="2">
    <source>
        <dbReference type="ARBA" id="ARBA00023125"/>
    </source>
</evidence>
<keyword evidence="3" id="KW-0804">Transcription</keyword>
<dbReference type="PROSITE" id="PS50995">
    <property type="entry name" value="HTH_MARR_2"/>
    <property type="match status" value="1"/>
</dbReference>